<dbReference type="Proteomes" id="UP000298310">
    <property type="component" value="Segment"/>
</dbReference>
<evidence type="ECO:0000313" key="1">
    <source>
        <dbReference type="EMBL" id="ACX71158.1"/>
    </source>
</evidence>
<evidence type="ECO:0000313" key="2">
    <source>
        <dbReference type="Proteomes" id="UP000298310"/>
    </source>
</evidence>
<keyword evidence="2" id="KW-1185">Reference proteome</keyword>
<protein>
    <submittedName>
        <fullName evidence="1">Uncharacterized protein</fullName>
    </submittedName>
</protein>
<accession>D0UWI6</accession>
<proteinExistence type="predicted"/>
<reference evidence="1 2" key="1">
    <citation type="journal article" date="2010" name="J. Bacteriol.">
        <title>Characterization of the replication, transfer, and plasmid/lytic phage cycle of the Streptomyces plasmid-phage pZL12.</title>
        <authorList>
            <person name="Zhong L."/>
            <person name="Cheng Q."/>
            <person name="Tian X."/>
            <person name="Zhao L."/>
            <person name="Qin Z."/>
        </authorList>
    </citation>
    <scope>NUCLEOTIDE SEQUENCE [LARGE SCALE GENOMIC DNA]</scope>
</reference>
<name>D0UWI6_9CAUD</name>
<organism evidence="1 2">
    <name type="scientific">Streptomyces phage ZL12</name>
    <dbReference type="NCBI Taxonomy" id="2570911"/>
    <lineage>
        <taxon>Viruses</taxon>
        <taxon>Duplodnaviria</taxon>
        <taxon>Heunggongvirae</taxon>
        <taxon>Uroviricota</taxon>
        <taxon>Caudoviricetes</taxon>
        <taxon>Fuzanglongvirus</taxon>
        <taxon>Fuzanglongvirus ZL12</taxon>
    </lineage>
</organism>
<sequence>MSARKKQDQEETRLPPAVTFTSGAQLLVKLGIVDSITREGVRHIATSKLYADVWPFGIDRPYPYGEAGNAQLMETGPFLDFFRHTYKRPGAGEEPGQP</sequence>
<dbReference type="EMBL" id="GQ919031">
    <property type="protein sequence ID" value="ACX71158.1"/>
    <property type="molecule type" value="Genomic_DNA"/>
</dbReference>
<gene>
    <name evidence="1" type="ORF">pZL12.81</name>
</gene>
<dbReference type="KEGG" id="vg:80142697"/>